<evidence type="ECO:0000313" key="2">
    <source>
        <dbReference type="EMBL" id="ANW02146.1"/>
    </source>
</evidence>
<dbReference type="Proteomes" id="UP000092839">
    <property type="component" value="Chromosome"/>
</dbReference>
<feature type="transmembrane region" description="Helical" evidence="1">
    <location>
        <begin position="110"/>
        <end position="132"/>
    </location>
</feature>
<sequence length="206" mass="23390">MATNNETASEKTENLIEVRVNDIAQLFHTLDPFPFREKDLAEEAENFIVGWAQEMPVNRPISIVVHVPAVQAQVMASRELAEAVSRYFCGRAAAVQRELNELFRIGRYSLAIGASILTACLLLAHLAAGYLADSAIKRLAEESFLILGWVANWRPLEIFLYDWWPLARRRDLYRRLSVARIELKPYAIKVETPSILRTSIQANHEA</sequence>
<keyword evidence="1" id="KW-1133">Transmembrane helix</keyword>
<evidence type="ECO:0000256" key="1">
    <source>
        <dbReference type="SAM" id="Phobius"/>
    </source>
</evidence>
<dbReference type="STRING" id="1274631.LMTR13_20200"/>
<protein>
    <submittedName>
        <fullName evidence="2">Uncharacterized protein</fullName>
    </submittedName>
</protein>
<dbReference type="EMBL" id="CP016428">
    <property type="protein sequence ID" value="ANW02146.1"/>
    <property type="molecule type" value="Genomic_DNA"/>
</dbReference>
<dbReference type="KEGG" id="bic:LMTR13_20200"/>
<proteinExistence type="predicted"/>
<dbReference type="OrthoDB" id="653003at2"/>
<keyword evidence="1" id="KW-0812">Transmembrane</keyword>
<gene>
    <name evidence="2" type="ORF">LMTR13_20200</name>
</gene>
<accession>A0A1B1UHB1</accession>
<dbReference type="AlphaFoldDB" id="A0A1B1UHB1"/>
<dbReference type="RefSeq" id="WP_065729357.1">
    <property type="nucleotide sequence ID" value="NZ_CP016428.1"/>
</dbReference>
<reference evidence="2 3" key="1">
    <citation type="submission" date="2016-07" db="EMBL/GenBank/DDBJ databases">
        <title>Complete genome sequence of Bradyrhizobium icense LMTR 13T, a potential inoculant strain isolated from lima bean (Phaseolus lunatus) in Peru.</title>
        <authorList>
            <person name="Ormeno-Orrillo E."/>
            <person name="Duran D."/>
            <person name="Rogel M.A."/>
            <person name="Rey L."/>
            <person name="Imperial J."/>
            <person name="Ruiz-Argueso T."/>
            <person name="Martinez-Romero E."/>
        </authorList>
    </citation>
    <scope>NUCLEOTIDE SEQUENCE [LARGE SCALE GENOMIC DNA]</scope>
    <source>
        <strain evidence="2 3">LMTR 13</strain>
    </source>
</reference>
<organism evidence="2 3">
    <name type="scientific">Bradyrhizobium icense</name>
    <dbReference type="NCBI Taxonomy" id="1274631"/>
    <lineage>
        <taxon>Bacteria</taxon>
        <taxon>Pseudomonadati</taxon>
        <taxon>Pseudomonadota</taxon>
        <taxon>Alphaproteobacteria</taxon>
        <taxon>Hyphomicrobiales</taxon>
        <taxon>Nitrobacteraceae</taxon>
        <taxon>Bradyrhizobium</taxon>
    </lineage>
</organism>
<keyword evidence="3" id="KW-1185">Reference proteome</keyword>
<keyword evidence="1" id="KW-0472">Membrane</keyword>
<evidence type="ECO:0000313" key="3">
    <source>
        <dbReference type="Proteomes" id="UP000092839"/>
    </source>
</evidence>
<name>A0A1B1UHB1_9BRAD</name>